<proteinExistence type="predicted"/>
<reference evidence="1" key="1">
    <citation type="journal article" date="2021" name="Proc. Natl. Acad. Sci. U.S.A.">
        <title>A Catalog of Tens of Thousands of Viruses from Human Metagenomes Reveals Hidden Associations with Chronic Diseases.</title>
        <authorList>
            <person name="Tisza M.J."/>
            <person name="Buck C.B."/>
        </authorList>
    </citation>
    <scope>NUCLEOTIDE SEQUENCE</scope>
    <source>
        <strain evidence="1">CtO6A5</strain>
    </source>
</reference>
<evidence type="ECO:0000313" key="1">
    <source>
        <dbReference type="EMBL" id="DAD77338.1"/>
    </source>
</evidence>
<accession>A0A8S5M538</accession>
<sequence>MIVVLAAFQHRGCLSGKRVITASSSLHLVDSYMKSILPNFLKKIKCIL</sequence>
<organism evidence="1">
    <name type="scientific">Inoviridae sp. ctO6A5</name>
    <dbReference type="NCBI Taxonomy" id="2826760"/>
    <lineage>
        <taxon>Viruses</taxon>
        <taxon>Monodnaviria</taxon>
        <taxon>Loebvirae</taxon>
        <taxon>Hofneiviricota</taxon>
        <taxon>Faserviricetes</taxon>
        <taxon>Tubulavirales</taxon>
        <taxon>Inoviridae</taxon>
    </lineage>
</organism>
<protein>
    <submittedName>
        <fullName evidence="1">Uncharacterized protein</fullName>
    </submittedName>
</protein>
<name>A0A8S5M538_9VIRU</name>
<dbReference type="EMBL" id="BK014823">
    <property type="protein sequence ID" value="DAD77338.1"/>
    <property type="molecule type" value="Genomic_DNA"/>
</dbReference>